<evidence type="ECO:0000313" key="3">
    <source>
        <dbReference type="Proteomes" id="UP000000768"/>
    </source>
</evidence>
<dbReference type="InParanoid" id="A0A1W0W3L2"/>
<organism evidence="2 3">
    <name type="scientific">Sorghum bicolor</name>
    <name type="common">Sorghum</name>
    <name type="synonym">Sorghum vulgare</name>
    <dbReference type="NCBI Taxonomy" id="4558"/>
    <lineage>
        <taxon>Eukaryota</taxon>
        <taxon>Viridiplantae</taxon>
        <taxon>Streptophyta</taxon>
        <taxon>Embryophyta</taxon>
        <taxon>Tracheophyta</taxon>
        <taxon>Spermatophyta</taxon>
        <taxon>Magnoliopsida</taxon>
        <taxon>Liliopsida</taxon>
        <taxon>Poales</taxon>
        <taxon>Poaceae</taxon>
        <taxon>PACMAD clade</taxon>
        <taxon>Panicoideae</taxon>
        <taxon>Andropogonodae</taxon>
        <taxon>Andropogoneae</taxon>
        <taxon>Sorghinae</taxon>
        <taxon>Sorghum</taxon>
    </lineage>
</organism>
<reference evidence="3" key="2">
    <citation type="journal article" date="2018" name="Plant J.">
        <title>The Sorghum bicolor reference genome: improved assembly, gene annotations, a transcriptome atlas, and signatures of genome organization.</title>
        <authorList>
            <person name="McCormick R.F."/>
            <person name="Truong S.K."/>
            <person name="Sreedasyam A."/>
            <person name="Jenkins J."/>
            <person name="Shu S."/>
            <person name="Sims D."/>
            <person name="Kennedy M."/>
            <person name="Amirebrahimi M."/>
            <person name="Weers B.D."/>
            <person name="McKinley B."/>
            <person name="Mattison A."/>
            <person name="Morishige D.T."/>
            <person name="Grimwood J."/>
            <person name="Schmutz J."/>
            <person name="Mullet J.E."/>
        </authorList>
    </citation>
    <scope>NUCLEOTIDE SEQUENCE [LARGE SCALE GENOMIC DNA]</scope>
    <source>
        <strain evidence="3">cv. BTx623</strain>
    </source>
</reference>
<feature type="region of interest" description="Disordered" evidence="1">
    <location>
        <begin position="1"/>
        <end position="42"/>
    </location>
</feature>
<evidence type="ECO:0000256" key="1">
    <source>
        <dbReference type="SAM" id="MobiDB-lite"/>
    </source>
</evidence>
<feature type="compositionally biased region" description="Low complexity" evidence="1">
    <location>
        <begin position="110"/>
        <end position="127"/>
    </location>
</feature>
<dbReference type="Gramene" id="OQU88935">
    <property type="protein sequence ID" value="OQU88935"/>
    <property type="gene ID" value="SORBI_3002G123750"/>
</dbReference>
<feature type="compositionally biased region" description="Pro residues" evidence="1">
    <location>
        <begin position="11"/>
        <end position="20"/>
    </location>
</feature>
<feature type="region of interest" description="Disordered" evidence="1">
    <location>
        <begin position="86"/>
        <end position="141"/>
    </location>
</feature>
<keyword evidence="3" id="KW-1185">Reference proteome</keyword>
<reference evidence="2 3" key="1">
    <citation type="journal article" date="2009" name="Nature">
        <title>The Sorghum bicolor genome and the diversification of grasses.</title>
        <authorList>
            <person name="Paterson A.H."/>
            <person name="Bowers J.E."/>
            <person name="Bruggmann R."/>
            <person name="Dubchak I."/>
            <person name="Grimwood J."/>
            <person name="Gundlach H."/>
            <person name="Haberer G."/>
            <person name="Hellsten U."/>
            <person name="Mitros T."/>
            <person name="Poliakov A."/>
            <person name="Schmutz J."/>
            <person name="Spannagl M."/>
            <person name="Tang H."/>
            <person name="Wang X."/>
            <person name="Wicker T."/>
            <person name="Bharti A.K."/>
            <person name="Chapman J."/>
            <person name="Feltus F.A."/>
            <person name="Gowik U."/>
            <person name="Grigoriev I.V."/>
            <person name="Lyons E."/>
            <person name="Maher C.A."/>
            <person name="Martis M."/>
            <person name="Narechania A."/>
            <person name="Otillar R.P."/>
            <person name="Penning B.W."/>
            <person name="Salamov A.A."/>
            <person name="Wang Y."/>
            <person name="Zhang L."/>
            <person name="Carpita N.C."/>
            <person name="Freeling M."/>
            <person name="Gingle A.R."/>
            <person name="Hash C.T."/>
            <person name="Keller B."/>
            <person name="Klein P."/>
            <person name="Kresovich S."/>
            <person name="McCann M.C."/>
            <person name="Ming R."/>
            <person name="Peterson D.G."/>
            <person name="Mehboob-ur-Rahman"/>
            <person name="Ware D."/>
            <person name="Westhoff P."/>
            <person name="Mayer K.F."/>
            <person name="Messing J."/>
            <person name="Rokhsar D.S."/>
        </authorList>
    </citation>
    <scope>NUCLEOTIDE SEQUENCE [LARGE SCALE GENOMIC DNA]</scope>
    <source>
        <strain evidence="3">cv. BTx623</strain>
    </source>
</reference>
<feature type="compositionally biased region" description="Low complexity" evidence="1">
    <location>
        <begin position="1"/>
        <end position="10"/>
    </location>
</feature>
<protein>
    <submittedName>
        <fullName evidence="2">Uncharacterized protein</fullName>
    </submittedName>
</protein>
<proteinExistence type="predicted"/>
<accession>A0A1W0W3L2</accession>
<name>A0A1W0W3L2_SORBI</name>
<gene>
    <name evidence="2" type="ORF">SORBI_3002G123750</name>
</gene>
<evidence type="ECO:0000313" key="2">
    <source>
        <dbReference type="EMBL" id="OQU88935.1"/>
    </source>
</evidence>
<dbReference type="Proteomes" id="UP000000768">
    <property type="component" value="Chromosome 2"/>
</dbReference>
<sequence length="141" mass="14485">MTPHLPAAALAPPPPPPRPPPHPRRRLPPPPPSRFYTSVLGMRSRTHLSPATRDHIRLSAETAVVSALLDTASPVPGLIAILEAPPAAPGQHVAQGSMNSPTTTRRRRGSSPATAAAALEPGAVPASRPGSVTACETPGPL</sequence>
<dbReference type="AlphaFoldDB" id="A0A1W0W3L2"/>
<dbReference type="EMBL" id="CM000761">
    <property type="protein sequence ID" value="OQU88935.1"/>
    <property type="molecule type" value="Genomic_DNA"/>
</dbReference>